<dbReference type="Pfam" id="PF03734">
    <property type="entry name" value="YkuD"/>
    <property type="match status" value="1"/>
</dbReference>
<dbReference type="AlphaFoldDB" id="A0A099G3K7"/>
<name>A0A099G3K7_9RHOB</name>
<accession>A0A099GE71</accession>
<sequence>MSRLLQLITAGLLLALVASCAPSKFKSYSGPPVTQIVVNKSARQMLFLSGNTVIKSYNVGLGNEPRGHKQFSGDGKTPEGLYYIDRRNPDSRYHLSIGISYPNPVDSAYAAALGQQAGGDIFIHGQGPEGRALSRIRRDWTAGCIAVTDAEAEDIYAMVRDGTPIQINP</sequence>
<comment type="pathway">
    <text evidence="1 7">Cell wall biogenesis; peptidoglycan biosynthesis.</text>
</comment>
<proteinExistence type="inferred from homology"/>
<dbReference type="PANTHER" id="PTHR36699">
    <property type="entry name" value="LD-TRANSPEPTIDASE"/>
    <property type="match status" value="1"/>
</dbReference>
<evidence type="ECO:0000256" key="7">
    <source>
        <dbReference type="PROSITE-ProRule" id="PRU01373"/>
    </source>
</evidence>
<dbReference type="Proteomes" id="UP000182944">
    <property type="component" value="Unassembled WGS sequence"/>
</dbReference>
<dbReference type="RefSeq" id="WP_036701437.1">
    <property type="nucleotide sequence ID" value="NZ_CP051542.1"/>
</dbReference>
<feature type="active site" description="Nucleophile" evidence="7">
    <location>
        <position position="144"/>
    </location>
</feature>
<dbReference type="PANTHER" id="PTHR36699:SF1">
    <property type="entry name" value="L,D-TRANSPEPTIDASE YAFK-RELATED"/>
    <property type="match status" value="1"/>
</dbReference>
<dbReference type="GO" id="GO:0016740">
    <property type="term" value="F:transferase activity"/>
    <property type="evidence" value="ECO:0007669"/>
    <property type="project" value="UniProtKB-KW"/>
</dbReference>
<reference evidence="10" key="1">
    <citation type="submission" date="2016-10" db="EMBL/GenBank/DDBJ databases">
        <authorList>
            <person name="Varghese N."/>
            <person name="Submissions S."/>
        </authorList>
    </citation>
    <scope>NUCLEOTIDE SEQUENCE [LARGE SCALE GENOMIC DNA]</scope>
    <source>
        <strain evidence="10">DSM 29303</strain>
    </source>
</reference>
<dbReference type="EMBL" id="FNNA01000002">
    <property type="protein sequence ID" value="SDW85060.1"/>
    <property type="molecule type" value="Genomic_DNA"/>
</dbReference>
<dbReference type="GO" id="GO:0071555">
    <property type="term" value="P:cell wall organization"/>
    <property type="evidence" value="ECO:0007669"/>
    <property type="project" value="UniProtKB-UniRule"/>
</dbReference>
<evidence type="ECO:0000256" key="2">
    <source>
        <dbReference type="ARBA" id="ARBA00005992"/>
    </source>
</evidence>
<keyword evidence="4 7" id="KW-0133">Cell shape</keyword>
<keyword evidence="3" id="KW-0808">Transferase</keyword>
<keyword evidence="6 7" id="KW-0961">Cell wall biogenesis/degradation</keyword>
<evidence type="ECO:0000256" key="3">
    <source>
        <dbReference type="ARBA" id="ARBA00022679"/>
    </source>
</evidence>
<dbReference type="CDD" id="cd16913">
    <property type="entry name" value="YkuD_like"/>
    <property type="match status" value="1"/>
</dbReference>
<feature type="domain" description="L,D-TPase catalytic" evidence="8">
    <location>
        <begin position="34"/>
        <end position="168"/>
    </location>
</feature>
<gene>
    <name evidence="9" type="ORF">SAMN05444276_102299</name>
</gene>
<dbReference type="STRING" id="1545044.SAMN05444276_102299"/>
<evidence type="ECO:0000313" key="10">
    <source>
        <dbReference type="Proteomes" id="UP000182944"/>
    </source>
</evidence>
<comment type="similarity">
    <text evidence="2">Belongs to the YkuD family.</text>
</comment>
<evidence type="ECO:0000313" key="9">
    <source>
        <dbReference type="EMBL" id="SDW85060.1"/>
    </source>
</evidence>
<evidence type="ECO:0000256" key="6">
    <source>
        <dbReference type="ARBA" id="ARBA00023316"/>
    </source>
</evidence>
<dbReference type="InterPro" id="IPR038063">
    <property type="entry name" value="Transpep_catalytic_dom"/>
</dbReference>
<dbReference type="Gene3D" id="2.40.440.10">
    <property type="entry name" value="L,D-transpeptidase catalytic domain-like"/>
    <property type="match status" value="1"/>
</dbReference>
<keyword evidence="5 7" id="KW-0573">Peptidoglycan synthesis</keyword>
<dbReference type="InterPro" id="IPR005490">
    <property type="entry name" value="LD_TPept_cat_dom"/>
</dbReference>
<keyword evidence="10" id="KW-1185">Reference proteome</keyword>
<organism evidence="9 10">
    <name type="scientific">Paracoccus sanguinis</name>
    <dbReference type="NCBI Taxonomy" id="1545044"/>
    <lineage>
        <taxon>Bacteria</taxon>
        <taxon>Pseudomonadati</taxon>
        <taxon>Pseudomonadota</taxon>
        <taxon>Alphaproteobacteria</taxon>
        <taxon>Rhodobacterales</taxon>
        <taxon>Paracoccaceae</taxon>
        <taxon>Paracoccus</taxon>
    </lineage>
</organism>
<evidence type="ECO:0000259" key="8">
    <source>
        <dbReference type="PROSITE" id="PS52029"/>
    </source>
</evidence>
<evidence type="ECO:0000256" key="5">
    <source>
        <dbReference type="ARBA" id="ARBA00022984"/>
    </source>
</evidence>
<evidence type="ECO:0000256" key="4">
    <source>
        <dbReference type="ARBA" id="ARBA00022960"/>
    </source>
</evidence>
<dbReference type="GO" id="GO:0008360">
    <property type="term" value="P:regulation of cell shape"/>
    <property type="evidence" value="ECO:0007669"/>
    <property type="project" value="UniProtKB-UniRule"/>
</dbReference>
<feature type="active site" description="Proton donor/acceptor" evidence="7">
    <location>
        <position position="124"/>
    </location>
</feature>
<dbReference type="OrthoDB" id="9809748at2"/>
<dbReference type="SUPFAM" id="SSF141523">
    <property type="entry name" value="L,D-transpeptidase catalytic domain-like"/>
    <property type="match status" value="1"/>
</dbReference>
<protein>
    <submittedName>
        <fullName evidence="9">L,D-transpeptidase catalytic domain</fullName>
    </submittedName>
</protein>
<dbReference type="PROSITE" id="PS52029">
    <property type="entry name" value="LD_TPASE"/>
    <property type="match status" value="1"/>
</dbReference>
<dbReference type="GO" id="GO:0009252">
    <property type="term" value="P:peptidoglycan biosynthetic process"/>
    <property type="evidence" value="ECO:0007669"/>
    <property type="project" value="UniProtKB-UniPathway"/>
</dbReference>
<dbReference type="UniPathway" id="UPA00219"/>
<accession>A0A099G3K7</accession>
<dbReference type="GO" id="GO:0004180">
    <property type="term" value="F:carboxypeptidase activity"/>
    <property type="evidence" value="ECO:0007669"/>
    <property type="project" value="UniProtKB-ARBA"/>
</dbReference>
<evidence type="ECO:0000256" key="1">
    <source>
        <dbReference type="ARBA" id="ARBA00004752"/>
    </source>
</evidence>
<dbReference type="PROSITE" id="PS51257">
    <property type="entry name" value="PROKAR_LIPOPROTEIN"/>
    <property type="match status" value="1"/>
</dbReference>